<dbReference type="Proteomes" id="UP000214720">
    <property type="component" value="Unassembled WGS sequence"/>
</dbReference>
<reference evidence="8" key="1">
    <citation type="submission" date="2017-01" db="EMBL/GenBank/DDBJ databases">
        <title>Genome Analysis of Deinococcus marmoris KOPRI26562.</title>
        <authorList>
            <person name="Kim J.H."/>
            <person name="Oh H.-M."/>
        </authorList>
    </citation>
    <scope>NUCLEOTIDE SEQUENCE [LARGE SCALE GENOMIC DNA]</scope>
    <source>
        <strain evidence="8">PAMC 26633</strain>
    </source>
</reference>
<organism evidence="7 8">
    <name type="scientific">Caballeronia sordidicola</name>
    <name type="common">Burkholderia sordidicola</name>
    <dbReference type="NCBI Taxonomy" id="196367"/>
    <lineage>
        <taxon>Bacteria</taxon>
        <taxon>Pseudomonadati</taxon>
        <taxon>Pseudomonadota</taxon>
        <taxon>Betaproteobacteria</taxon>
        <taxon>Burkholderiales</taxon>
        <taxon>Burkholderiaceae</taxon>
        <taxon>Caballeronia</taxon>
    </lineage>
</organism>
<keyword evidence="3 5" id="KW-0732">Signal</keyword>
<comment type="subcellular location">
    <subcellularLocation>
        <location evidence="1">Cell envelope</location>
    </subcellularLocation>
</comment>
<feature type="domain" description="Solute-binding protein family 3/N-terminal" evidence="6">
    <location>
        <begin position="60"/>
        <end position="280"/>
    </location>
</feature>
<dbReference type="PANTHER" id="PTHR35936:SF17">
    <property type="entry name" value="ARGININE-BINDING EXTRACELLULAR PROTEIN ARTP"/>
    <property type="match status" value="1"/>
</dbReference>
<dbReference type="PANTHER" id="PTHR35936">
    <property type="entry name" value="MEMBRANE-BOUND LYTIC MUREIN TRANSGLYCOSYLASE F"/>
    <property type="match status" value="1"/>
</dbReference>
<dbReference type="EMBL" id="MTHB01000198">
    <property type="protein sequence ID" value="OXC74882.1"/>
    <property type="molecule type" value="Genomic_DNA"/>
</dbReference>
<evidence type="ECO:0000259" key="6">
    <source>
        <dbReference type="SMART" id="SM00062"/>
    </source>
</evidence>
<gene>
    <name evidence="7" type="ORF">BSU04_29210</name>
</gene>
<dbReference type="eggNOG" id="COG0834">
    <property type="taxonomic scope" value="Bacteria"/>
</dbReference>
<dbReference type="PROSITE" id="PS01039">
    <property type="entry name" value="SBP_BACTERIAL_3"/>
    <property type="match status" value="1"/>
</dbReference>
<evidence type="ECO:0000256" key="5">
    <source>
        <dbReference type="SAM" id="SignalP"/>
    </source>
</evidence>
<protein>
    <submittedName>
        <fullName evidence="7">ABC transporter, substrate binding protein glutamine</fullName>
    </submittedName>
</protein>
<feature type="signal peptide" evidence="5">
    <location>
        <begin position="1"/>
        <end position="50"/>
    </location>
</feature>
<dbReference type="AlphaFoldDB" id="A0A226WUN5"/>
<name>A0A226WUN5_CABSO</name>
<evidence type="ECO:0000256" key="4">
    <source>
        <dbReference type="RuleBase" id="RU003744"/>
    </source>
</evidence>
<dbReference type="SUPFAM" id="SSF53850">
    <property type="entry name" value="Periplasmic binding protein-like II"/>
    <property type="match status" value="1"/>
</dbReference>
<dbReference type="Gene3D" id="3.40.190.10">
    <property type="entry name" value="Periplasmic binding protein-like II"/>
    <property type="match status" value="2"/>
</dbReference>
<dbReference type="SMART" id="SM00062">
    <property type="entry name" value="PBPb"/>
    <property type="match status" value="1"/>
</dbReference>
<feature type="chain" id="PRO_5012014006" evidence="5">
    <location>
        <begin position="51"/>
        <end position="296"/>
    </location>
</feature>
<dbReference type="CDD" id="cd13530">
    <property type="entry name" value="PBP2_peptides_like"/>
    <property type="match status" value="1"/>
</dbReference>
<sequence length="296" mass="32093">MVAVVTLYRPVVFSIHRWFSWSNIMRFRHFLSLVSIVASFSLMAATSAHADDLGTLAPGKLMAGVDANNKPYSYIDNGKMTGFDVELLRAVGAKLGLSVDFRAQDFSGLLPSVSNQQIDLAAGSISITTDRLKMVDFSEGYLTGLLSVATLPNSPITSDKASVKDKRIGVVQGTIEDTYSASYLPGAQIVRFPNVNAGFLSLSSKYIDGLFIDKSLVDGLQSKYPQLNIADRLDISAINLPAGFPIRKGNAKLEAAVNKTLNELVADGTWMKLYTQFHPGYPKPASLPPYEMKTGS</sequence>
<evidence type="ECO:0000313" key="8">
    <source>
        <dbReference type="Proteomes" id="UP000214720"/>
    </source>
</evidence>
<evidence type="ECO:0000256" key="2">
    <source>
        <dbReference type="ARBA" id="ARBA00010333"/>
    </source>
</evidence>
<accession>A0A226WUN5</accession>
<dbReference type="InterPro" id="IPR001638">
    <property type="entry name" value="Solute-binding_3/MltF_N"/>
</dbReference>
<dbReference type="GO" id="GO:0030313">
    <property type="term" value="C:cell envelope"/>
    <property type="evidence" value="ECO:0007669"/>
    <property type="project" value="UniProtKB-SubCell"/>
</dbReference>
<evidence type="ECO:0000256" key="3">
    <source>
        <dbReference type="ARBA" id="ARBA00022729"/>
    </source>
</evidence>
<proteinExistence type="inferred from homology"/>
<dbReference type="InterPro" id="IPR018313">
    <property type="entry name" value="SBP_3_CS"/>
</dbReference>
<comment type="caution">
    <text evidence="7">The sequence shown here is derived from an EMBL/GenBank/DDBJ whole genome shotgun (WGS) entry which is preliminary data.</text>
</comment>
<comment type="similarity">
    <text evidence="2 4">Belongs to the bacterial solute-binding protein 3 family.</text>
</comment>
<dbReference type="Pfam" id="PF00497">
    <property type="entry name" value="SBP_bac_3"/>
    <property type="match status" value="1"/>
</dbReference>
<evidence type="ECO:0000313" key="7">
    <source>
        <dbReference type="EMBL" id="OXC74882.1"/>
    </source>
</evidence>
<evidence type="ECO:0000256" key="1">
    <source>
        <dbReference type="ARBA" id="ARBA00004196"/>
    </source>
</evidence>